<dbReference type="GO" id="GO:0005524">
    <property type="term" value="F:ATP binding"/>
    <property type="evidence" value="ECO:0007669"/>
    <property type="project" value="UniProtKB-KW"/>
</dbReference>
<organism evidence="5">
    <name type="scientific">marine metagenome</name>
    <dbReference type="NCBI Taxonomy" id="408172"/>
    <lineage>
        <taxon>unclassified sequences</taxon>
        <taxon>metagenomes</taxon>
        <taxon>ecological metagenomes</taxon>
    </lineage>
</organism>
<keyword evidence="2" id="KW-0547">Nucleotide-binding</keyword>
<reference evidence="5" key="1">
    <citation type="submission" date="2018-05" db="EMBL/GenBank/DDBJ databases">
        <authorList>
            <person name="Lanie J.A."/>
            <person name="Ng W.-L."/>
            <person name="Kazmierczak K.M."/>
            <person name="Andrzejewski T.M."/>
            <person name="Davidsen T.M."/>
            <person name="Wayne K.J."/>
            <person name="Tettelin H."/>
            <person name="Glass J.I."/>
            <person name="Rusch D."/>
            <person name="Podicherti R."/>
            <person name="Tsui H.-C.T."/>
            <person name="Winkler M.E."/>
        </authorList>
    </citation>
    <scope>NUCLEOTIDE SEQUENCE</scope>
</reference>
<dbReference type="GO" id="GO:0005663">
    <property type="term" value="C:DNA replication factor C complex"/>
    <property type="evidence" value="ECO:0007669"/>
    <property type="project" value="TreeGrafter"/>
</dbReference>
<keyword evidence="3" id="KW-0067">ATP-binding</keyword>
<feature type="non-terminal residue" evidence="5">
    <location>
        <position position="274"/>
    </location>
</feature>
<sequence length="274" mass="31122">MDNFLWVEEFRPKRVADCILPSQTKEVFQGFVEDGKIPNLLLSGPPGVGKTTAAKAMCDEIGVDHLMINGSNEGRNIDTVRTLLQQYCSSVSMSGGRKVVIVDEADYMNAESVQPALRGFIEKFSANVSFIFTCNFRNRIIDPIHSRCSVIEFTIPRQDKPKLGQDCLVRVKEILTAKGIKFDEKVLVELVLKHFPDMRRVINELQRYSSAGTIDAGILVQIGEINLLELMRALREKHFSEVRKWVTQNIDNDPVRIFRKIYDGIHEHLKDTSI</sequence>
<dbReference type="InterPro" id="IPR027417">
    <property type="entry name" value="P-loop_NTPase"/>
</dbReference>
<dbReference type="Gene3D" id="1.20.272.10">
    <property type="match status" value="1"/>
</dbReference>
<gene>
    <name evidence="5" type="ORF">METZ01_LOCUS211823</name>
</gene>
<evidence type="ECO:0000256" key="3">
    <source>
        <dbReference type="ARBA" id="ARBA00022840"/>
    </source>
</evidence>
<dbReference type="InterPro" id="IPR048815">
    <property type="entry name" value="Gp44_lid"/>
</dbReference>
<dbReference type="CDD" id="cd00009">
    <property type="entry name" value="AAA"/>
    <property type="match status" value="1"/>
</dbReference>
<dbReference type="Pfam" id="PF21328">
    <property type="entry name" value="Gp44_lid"/>
    <property type="match status" value="1"/>
</dbReference>
<feature type="domain" description="AAA+ ATPase" evidence="4">
    <location>
        <begin position="36"/>
        <end position="157"/>
    </location>
</feature>
<dbReference type="Gene3D" id="3.40.50.300">
    <property type="entry name" value="P-loop containing nucleotide triphosphate hydrolases"/>
    <property type="match status" value="1"/>
</dbReference>
<dbReference type="GO" id="GO:0016887">
    <property type="term" value="F:ATP hydrolysis activity"/>
    <property type="evidence" value="ECO:0007669"/>
    <property type="project" value="InterPro"/>
</dbReference>
<dbReference type="InterPro" id="IPR046388">
    <property type="entry name" value="T4_Clamp_Loader_L"/>
</dbReference>
<dbReference type="SUPFAM" id="SSF52540">
    <property type="entry name" value="P-loop containing nucleoside triphosphate hydrolases"/>
    <property type="match status" value="1"/>
</dbReference>
<dbReference type="PANTHER" id="PTHR11669">
    <property type="entry name" value="REPLICATION FACTOR C / DNA POLYMERASE III GAMMA-TAU SUBUNIT"/>
    <property type="match status" value="1"/>
</dbReference>
<dbReference type="GO" id="GO:0003689">
    <property type="term" value="F:DNA clamp loader activity"/>
    <property type="evidence" value="ECO:0007669"/>
    <property type="project" value="InterPro"/>
</dbReference>
<dbReference type="GO" id="GO:0006261">
    <property type="term" value="P:DNA-templated DNA replication"/>
    <property type="evidence" value="ECO:0007669"/>
    <property type="project" value="TreeGrafter"/>
</dbReference>
<dbReference type="GO" id="GO:0006281">
    <property type="term" value="P:DNA repair"/>
    <property type="evidence" value="ECO:0007669"/>
    <property type="project" value="TreeGrafter"/>
</dbReference>
<dbReference type="AlphaFoldDB" id="A0A382F8G8"/>
<accession>A0A382F8G8</accession>
<dbReference type="EMBL" id="UINC01048442">
    <property type="protein sequence ID" value="SVB58969.1"/>
    <property type="molecule type" value="Genomic_DNA"/>
</dbReference>
<dbReference type="Pfam" id="PF00004">
    <property type="entry name" value="AAA"/>
    <property type="match status" value="1"/>
</dbReference>
<dbReference type="InterPro" id="IPR003593">
    <property type="entry name" value="AAA+_ATPase"/>
</dbReference>
<dbReference type="HAMAP" id="MF_04162">
    <property type="entry name" value="T4_Clamp_Loader_L"/>
    <property type="match status" value="1"/>
</dbReference>
<name>A0A382F8G8_9ZZZZ</name>
<proteinExistence type="inferred from homology"/>
<evidence type="ECO:0000256" key="2">
    <source>
        <dbReference type="ARBA" id="ARBA00022741"/>
    </source>
</evidence>
<evidence type="ECO:0000256" key="1">
    <source>
        <dbReference type="ARBA" id="ARBA00022705"/>
    </source>
</evidence>
<dbReference type="InterPro" id="IPR003959">
    <property type="entry name" value="ATPase_AAA_core"/>
</dbReference>
<dbReference type="Gene3D" id="1.10.8.60">
    <property type="match status" value="1"/>
</dbReference>
<protein>
    <recommendedName>
        <fullName evidence="4">AAA+ ATPase domain-containing protein</fullName>
    </recommendedName>
</protein>
<dbReference type="InterPro" id="IPR050238">
    <property type="entry name" value="DNA_Rep/Repair_Clamp_Loader"/>
</dbReference>
<evidence type="ECO:0000313" key="5">
    <source>
        <dbReference type="EMBL" id="SVB58969.1"/>
    </source>
</evidence>
<dbReference type="PANTHER" id="PTHR11669:SF20">
    <property type="entry name" value="REPLICATION FACTOR C SUBUNIT 4"/>
    <property type="match status" value="1"/>
</dbReference>
<keyword evidence="1" id="KW-0235">DNA replication</keyword>
<dbReference type="SMART" id="SM00382">
    <property type="entry name" value="AAA"/>
    <property type="match status" value="1"/>
</dbReference>
<evidence type="ECO:0000259" key="4">
    <source>
        <dbReference type="SMART" id="SM00382"/>
    </source>
</evidence>